<keyword evidence="2" id="KW-1185">Reference proteome</keyword>
<protein>
    <submittedName>
        <fullName evidence="1">Uncharacterized protein</fullName>
    </submittedName>
</protein>
<accession>A0ACB9EGD8</accession>
<organism evidence="1 2">
    <name type="scientific">Arctium lappa</name>
    <name type="common">Greater burdock</name>
    <name type="synonym">Lappa major</name>
    <dbReference type="NCBI Taxonomy" id="4217"/>
    <lineage>
        <taxon>Eukaryota</taxon>
        <taxon>Viridiplantae</taxon>
        <taxon>Streptophyta</taxon>
        <taxon>Embryophyta</taxon>
        <taxon>Tracheophyta</taxon>
        <taxon>Spermatophyta</taxon>
        <taxon>Magnoliopsida</taxon>
        <taxon>eudicotyledons</taxon>
        <taxon>Gunneridae</taxon>
        <taxon>Pentapetalae</taxon>
        <taxon>asterids</taxon>
        <taxon>campanulids</taxon>
        <taxon>Asterales</taxon>
        <taxon>Asteraceae</taxon>
        <taxon>Carduoideae</taxon>
        <taxon>Cardueae</taxon>
        <taxon>Arctiinae</taxon>
        <taxon>Arctium</taxon>
    </lineage>
</organism>
<gene>
    <name evidence="1" type="ORF">L6452_05441</name>
</gene>
<evidence type="ECO:0000313" key="1">
    <source>
        <dbReference type="EMBL" id="KAI3757897.1"/>
    </source>
</evidence>
<evidence type="ECO:0000313" key="2">
    <source>
        <dbReference type="Proteomes" id="UP001055879"/>
    </source>
</evidence>
<sequence>MMKEERIKEKSIVNSSEAGPDQEVDKNVGPGIRGMDFGNGPKEKGVGRIPSSDSRLSTTSPTSGGKKRNSDTDRLQRNKGQEASMKVKGGSSNSQELDRIRDSYREGRSWETGEANSGARKAEPGSWERPNPGAKEVEIWETMRSTPGVGKTRTRKSRQGKFGLCFGQGRLEVSFDVLSRIGGFITFESTS</sequence>
<comment type="caution">
    <text evidence="1">The sequence shown here is derived from an EMBL/GenBank/DDBJ whole genome shotgun (WGS) entry which is preliminary data.</text>
</comment>
<name>A0ACB9EGD8_ARCLA</name>
<dbReference type="Proteomes" id="UP001055879">
    <property type="component" value="Linkage Group LG02"/>
</dbReference>
<reference evidence="1 2" key="2">
    <citation type="journal article" date="2022" name="Mol. Ecol. Resour.">
        <title>The genomes of chicory, endive, great burdock and yacon provide insights into Asteraceae paleo-polyploidization history and plant inulin production.</title>
        <authorList>
            <person name="Fan W."/>
            <person name="Wang S."/>
            <person name="Wang H."/>
            <person name="Wang A."/>
            <person name="Jiang F."/>
            <person name="Liu H."/>
            <person name="Zhao H."/>
            <person name="Xu D."/>
            <person name="Zhang Y."/>
        </authorList>
    </citation>
    <scope>NUCLEOTIDE SEQUENCE [LARGE SCALE GENOMIC DNA]</scope>
    <source>
        <strain evidence="2">cv. Niubang</strain>
    </source>
</reference>
<dbReference type="EMBL" id="CM042048">
    <property type="protein sequence ID" value="KAI3757897.1"/>
    <property type="molecule type" value="Genomic_DNA"/>
</dbReference>
<proteinExistence type="predicted"/>
<reference evidence="2" key="1">
    <citation type="journal article" date="2022" name="Mol. Ecol. Resour.">
        <title>The genomes of chicory, endive, great burdock and yacon provide insights into Asteraceae palaeo-polyploidization history and plant inulin production.</title>
        <authorList>
            <person name="Fan W."/>
            <person name="Wang S."/>
            <person name="Wang H."/>
            <person name="Wang A."/>
            <person name="Jiang F."/>
            <person name="Liu H."/>
            <person name="Zhao H."/>
            <person name="Xu D."/>
            <person name="Zhang Y."/>
        </authorList>
    </citation>
    <scope>NUCLEOTIDE SEQUENCE [LARGE SCALE GENOMIC DNA]</scope>
    <source>
        <strain evidence="2">cv. Niubang</strain>
    </source>
</reference>